<accession>A0AC61QRK5</accession>
<comment type="caution">
    <text evidence="1">The sequence shown here is derived from an EMBL/GenBank/DDBJ whole genome shotgun (WGS) entry which is preliminary data.</text>
</comment>
<name>A0AC61QRK5_9BACT</name>
<evidence type="ECO:0000313" key="1">
    <source>
        <dbReference type="EMBL" id="TGX82766.1"/>
    </source>
</evidence>
<dbReference type="EMBL" id="SRZC01000007">
    <property type="protein sequence ID" value="TGX82766.1"/>
    <property type="molecule type" value="Genomic_DNA"/>
</dbReference>
<sequence length="164" mass="18751">MSNILYVAKIVSSTSVDGVGLRNSLYVSGCNFHCPGCHNKEWWPLESGQEMTIEEVYAALNVDDFNISILGGEPLVQYPAILELCRSIKERTDKTIWIWTGYEMAQVKSLFNDLIKYVDVIVDGVFKENLRDATLPFRGSKNQRIYEIVHNPEIRITDISDRFD</sequence>
<protein>
    <submittedName>
        <fullName evidence="1">Anaerobic ribonucleoside-triphosphate reductase activating protein</fullName>
    </submittedName>
</protein>
<dbReference type="Proteomes" id="UP000308886">
    <property type="component" value="Unassembled WGS sequence"/>
</dbReference>
<reference evidence="1" key="1">
    <citation type="submission" date="2019-04" db="EMBL/GenBank/DDBJ databases">
        <title>Microbes associate with the intestines of laboratory mice.</title>
        <authorList>
            <person name="Navarre W."/>
            <person name="Wong E."/>
            <person name="Huang K."/>
            <person name="Tropini C."/>
            <person name="Ng K."/>
            <person name="Yu B."/>
        </authorList>
    </citation>
    <scope>NUCLEOTIDE SEQUENCE</scope>
    <source>
        <strain evidence="1">NM73_A23</strain>
    </source>
</reference>
<proteinExistence type="predicted"/>
<evidence type="ECO:0000313" key="2">
    <source>
        <dbReference type="Proteomes" id="UP000308886"/>
    </source>
</evidence>
<gene>
    <name evidence="1" type="primary">nrdG</name>
    <name evidence="1" type="ORF">E5358_05355</name>
</gene>
<organism evidence="1 2">
    <name type="scientific">Palleniella muris</name>
    <dbReference type="NCBI Taxonomy" id="3038145"/>
    <lineage>
        <taxon>Bacteria</taxon>
        <taxon>Pseudomonadati</taxon>
        <taxon>Bacteroidota</taxon>
        <taxon>Bacteroidia</taxon>
        <taxon>Bacteroidales</taxon>
        <taxon>Prevotellaceae</taxon>
        <taxon>Palleniella</taxon>
    </lineage>
</organism>
<keyword evidence="2" id="KW-1185">Reference proteome</keyword>